<keyword evidence="1" id="KW-1133">Transmembrane helix</keyword>
<evidence type="ECO:0000256" key="1">
    <source>
        <dbReference type="SAM" id="Phobius"/>
    </source>
</evidence>
<gene>
    <name evidence="2" type="ORF">UFOPK1908_00283</name>
    <name evidence="3" type="ORF">UFOPK3576_00140</name>
</gene>
<feature type="transmembrane region" description="Helical" evidence="1">
    <location>
        <begin position="81"/>
        <end position="103"/>
    </location>
</feature>
<dbReference type="AlphaFoldDB" id="A0A6J6HSM5"/>
<name>A0A6J6HSM5_9ZZZZ</name>
<organism evidence="2">
    <name type="scientific">freshwater metagenome</name>
    <dbReference type="NCBI Taxonomy" id="449393"/>
    <lineage>
        <taxon>unclassified sequences</taxon>
        <taxon>metagenomes</taxon>
        <taxon>ecological metagenomes</taxon>
    </lineage>
</organism>
<feature type="transmembrane region" description="Helical" evidence="1">
    <location>
        <begin position="54"/>
        <end position="75"/>
    </location>
</feature>
<evidence type="ECO:0000313" key="2">
    <source>
        <dbReference type="EMBL" id="CAB4614619.1"/>
    </source>
</evidence>
<evidence type="ECO:0000313" key="3">
    <source>
        <dbReference type="EMBL" id="CAB4895019.1"/>
    </source>
</evidence>
<dbReference type="EMBL" id="CAFBMO010000003">
    <property type="protein sequence ID" value="CAB4895019.1"/>
    <property type="molecule type" value="Genomic_DNA"/>
</dbReference>
<keyword evidence="1" id="KW-0472">Membrane</keyword>
<keyword evidence="1" id="KW-0812">Transmembrane</keyword>
<reference evidence="2" key="1">
    <citation type="submission" date="2020-05" db="EMBL/GenBank/DDBJ databases">
        <authorList>
            <person name="Chiriac C."/>
            <person name="Salcher M."/>
            <person name="Ghai R."/>
            <person name="Kavagutti S V."/>
        </authorList>
    </citation>
    <scope>NUCLEOTIDE SEQUENCE</scope>
</reference>
<proteinExistence type="predicted"/>
<accession>A0A6J6HSM5</accession>
<protein>
    <submittedName>
        <fullName evidence="2">Unannotated protein</fullName>
    </submittedName>
</protein>
<dbReference type="EMBL" id="CAEZVB010000006">
    <property type="protein sequence ID" value="CAB4614619.1"/>
    <property type="molecule type" value="Genomic_DNA"/>
</dbReference>
<sequence length="118" mass="12698">MSTPAHFQGADDVAKLTAAPRRFPPRSGWYGSPAGKQSVSLEDSRELADSAWTITSRIGAGLICYTGLGWLLSLWIGHQAILMAVGAMIGLALSYVLIFSGLAKEHKRYTNRTNDSSS</sequence>